<comment type="caution">
    <text evidence="3">The sequence shown here is derived from an EMBL/GenBank/DDBJ whole genome shotgun (WGS) entry which is preliminary data.</text>
</comment>
<dbReference type="RefSeq" id="WP_039697394.1">
    <property type="nucleotide sequence ID" value="NZ_AUZH01000033.1"/>
</dbReference>
<feature type="transmembrane region" description="Helical" evidence="1">
    <location>
        <begin position="653"/>
        <end position="672"/>
    </location>
</feature>
<keyword evidence="1" id="KW-1133">Transmembrane helix</keyword>
<protein>
    <submittedName>
        <fullName evidence="4">Tape measure domain-containing protein</fullName>
    </submittedName>
</protein>
<keyword evidence="6" id="KW-1185">Reference proteome</keyword>
<evidence type="ECO:0000259" key="2">
    <source>
        <dbReference type="Pfam" id="PF20155"/>
    </source>
</evidence>
<dbReference type="InterPro" id="IPR013491">
    <property type="entry name" value="Tape_meas_N"/>
</dbReference>
<feature type="domain" description="Tape measure protein N-terminal" evidence="2">
    <location>
        <begin position="77"/>
        <end position="265"/>
    </location>
</feature>
<dbReference type="EMBL" id="AUZH01000033">
    <property type="protein sequence ID" value="KFN86554.1"/>
    <property type="molecule type" value="Genomic_DNA"/>
</dbReference>
<keyword evidence="1" id="KW-0812">Transmembrane</keyword>
<reference evidence="3 5" key="1">
    <citation type="journal article" date="2014" name="Genome Announc.">
        <title>Draft Genome Sequences of Streptococcus bovis Strains ATCC 33317 and JB1.</title>
        <authorList>
            <person name="Benahmed F.H."/>
            <person name="Gopinath G.R."/>
            <person name="Harbottle H."/>
            <person name="Cotta M.A."/>
            <person name="Luo Y."/>
            <person name="Henderson C."/>
            <person name="Teri P."/>
            <person name="Soppet D."/>
            <person name="Rasmussen M."/>
            <person name="Whitehead T.R."/>
            <person name="Davidson M."/>
        </authorList>
    </citation>
    <scope>NUCLEOTIDE SEQUENCE [LARGE SCALE GENOMIC DNA]</scope>
    <source>
        <strain evidence="3 5">JB1</strain>
    </source>
</reference>
<dbReference type="Proteomes" id="UP000029382">
    <property type="component" value="Unassembled WGS sequence"/>
</dbReference>
<feature type="transmembrane region" description="Helical" evidence="1">
    <location>
        <begin position="679"/>
        <end position="702"/>
    </location>
</feature>
<dbReference type="EMBL" id="FOTG01000004">
    <property type="protein sequence ID" value="SFL20735.1"/>
    <property type="molecule type" value="Genomic_DNA"/>
</dbReference>
<organism evidence="3 5">
    <name type="scientific">Streptococcus equinus JB1</name>
    <dbReference type="NCBI Taxonomy" id="1294274"/>
    <lineage>
        <taxon>Bacteria</taxon>
        <taxon>Bacillati</taxon>
        <taxon>Bacillota</taxon>
        <taxon>Bacilli</taxon>
        <taxon>Lactobacillales</taxon>
        <taxon>Streptococcaceae</taxon>
        <taxon>Streptococcus</taxon>
    </lineage>
</organism>
<feature type="transmembrane region" description="Helical" evidence="1">
    <location>
        <begin position="447"/>
        <end position="466"/>
    </location>
</feature>
<evidence type="ECO:0000313" key="4">
    <source>
        <dbReference type="EMBL" id="SFL20735.1"/>
    </source>
</evidence>
<dbReference type="Pfam" id="PF20155">
    <property type="entry name" value="TMP_3"/>
    <property type="match status" value="1"/>
</dbReference>
<feature type="transmembrane region" description="Helical" evidence="1">
    <location>
        <begin position="551"/>
        <end position="580"/>
    </location>
</feature>
<proteinExistence type="predicted"/>
<gene>
    <name evidence="3" type="ORF">H702_09265</name>
    <name evidence="4" type="ORF">SAMN02910290_00882</name>
</gene>
<evidence type="ECO:0000256" key="1">
    <source>
        <dbReference type="SAM" id="Phobius"/>
    </source>
</evidence>
<feature type="transmembrane region" description="Helical" evidence="1">
    <location>
        <begin position="973"/>
        <end position="993"/>
    </location>
</feature>
<name>A0A091BPC3_STREI</name>
<evidence type="ECO:0000313" key="6">
    <source>
        <dbReference type="Proteomes" id="UP000182793"/>
    </source>
</evidence>
<evidence type="ECO:0000313" key="5">
    <source>
        <dbReference type="Proteomes" id="UP000029382"/>
    </source>
</evidence>
<feature type="transmembrane region" description="Helical" evidence="1">
    <location>
        <begin position="625"/>
        <end position="647"/>
    </location>
</feature>
<dbReference type="NCBIfam" id="TIGR02675">
    <property type="entry name" value="tape_meas_nterm"/>
    <property type="match status" value="1"/>
</dbReference>
<dbReference type="Proteomes" id="UP000182793">
    <property type="component" value="Unassembled WGS sequence"/>
</dbReference>
<keyword evidence="1" id="KW-0472">Membrane</keyword>
<evidence type="ECO:0000313" key="3">
    <source>
        <dbReference type="EMBL" id="KFN86554.1"/>
    </source>
</evidence>
<reference evidence="4 6" key="2">
    <citation type="submission" date="2016-10" db="EMBL/GenBank/DDBJ databases">
        <authorList>
            <person name="Varghese N."/>
            <person name="Submissions S."/>
        </authorList>
    </citation>
    <scope>NUCLEOTIDE SEQUENCE [LARGE SCALE GENOMIC DNA]</scope>
    <source>
        <strain evidence="4 6">JB1</strain>
    </source>
</reference>
<accession>A0A091BPC3</accession>
<feature type="transmembrane region" description="Helical" evidence="1">
    <location>
        <begin position="708"/>
        <end position="728"/>
    </location>
</feature>
<sequence length="1309" mass="133905">MAEGKVTIQIDMDGRKAQSEVKSLKSTLLSLGDGANKIGSSFKSLLAANVVGSALMSGIGALKGGLTSMYGELSSNTKAWKTFEGNLTQVWGASEETSKKISQVKSTLQDYATQTIYSASDMAQTYSQLAAVGIKNTDQLVMGFGGLAAAAENPTQAMKTLSQQATQMAAKPKVQWQDFKLMLEQTPAGIAAVAKEMGMSTSEMVTAVQDGKIATEDFFNAVAKVGNSDQFKKMATEFKTVDQAIDGAKETLSNKLMPAFEKLNQFGIKTVVALTDALDKINFDKLADNLGKALDSIDIEGIFSKAEQAMKMFFNPIFVMKFKSALDSVKGALGSISGAFNSVAGGGWSWLMTASNYVSALIVTVRTGAKVVKKFMDSFAETGAMQQIKWAIDSVIAAYTHLVSEVGEASIWSTLGTVIGNVAKVIAQVVKAIGDFVSRLDPSIVQGFINVLVGGVAGVMAFSAAMKGLDFIKSLNPFKSFSQNAEEAVSGATKSVNKGKSKLAQILEGIASVIKSVGTSIATAAKGIGSGIAEAFVGIGTALKLAGPGNIIALGTAIGIAAVGIGAGIGIIVSALTLLATQSEGVSAIITALGNAFATVATAIIGAFADAIVKVAGVLPTVTSALANLAPLVVAVGVAVGAAAPAIRALGDAISSVVVAVGVALPPIITAIGDAVTQIGLMLGTILPPIITSLGTAISQIATAITPIVGIISGAFVQIVTVVSNAIVQIVQALSPFIPAITQMVVAIAPVLSQMVEAFNNLVSQIRPIIDSITNLFKTLGEQISNILDSASGVITSFGDSVRNVLDGVAGIFDSMGNAALNAGKGVKQMAQGIKILVDMPLGDLSGTLVKTASGLGKIGSHASTMAQVGTAMTQVATGMSQFATGAMISLAALSQFDSVITTLKTNLSQLPAMMTTAGAGFPTFTAQAVSGIAGLSAVNAPIAAFKAQLMSLTPTILSATAGFAMFGARAMIINGTFIVIGGLISAFNARILSMGAATGAAGASFGVLAGRVAALCGALSSISGGFASVGASAAGSASQMRSIISATQSVISAFSSMRAQVQSSMQAMLSAVTSIGNQMKNQGRMIGQQTAQNIAQGIASGAGNARGAMSSLMASVRAAGMSGVGSMRAIGAYIGQGLASGMMSALGSVTAAANALVAQAERAARAKAKIHSPSRLFRDNVGRYIAQGVAVGIEKDSYTVNDALGAMYDKVQAFSYKAEDLIGAGSTNFSHSIQVKSDLDKAIKAKVEIVQEKSNEVMEKAIDAMGRLADRPIDMRLNDDTLIASTSDRYQDYQQTQITRNNRMWGRP</sequence>
<feature type="transmembrane region" description="Helical" evidence="1">
    <location>
        <begin position="586"/>
        <end position="613"/>
    </location>
</feature>